<feature type="region of interest" description="Disordered" evidence="7">
    <location>
        <begin position="77"/>
        <end position="97"/>
    </location>
</feature>
<comment type="caution">
    <text evidence="8">The sequence shown here is derived from an EMBL/GenBank/DDBJ whole genome shotgun (WGS) entry which is preliminary data.</text>
</comment>
<evidence type="ECO:0000256" key="3">
    <source>
        <dbReference type="ARBA" id="ARBA00022840"/>
    </source>
</evidence>
<dbReference type="Pfam" id="PF10609">
    <property type="entry name" value="ParA"/>
    <property type="match status" value="1"/>
</dbReference>
<gene>
    <name evidence="8" type="ORF">EVJ46_05370</name>
</gene>
<keyword evidence="2 6" id="KW-0547">Nucleotide-binding</keyword>
<dbReference type="AlphaFoldDB" id="A0A519BGQ9"/>
<dbReference type="GO" id="GO:0016887">
    <property type="term" value="F:ATP hydrolysis activity"/>
    <property type="evidence" value="ECO:0007669"/>
    <property type="project" value="UniProtKB-UniRule"/>
</dbReference>
<dbReference type="GO" id="GO:0051539">
    <property type="term" value="F:4 iron, 4 sulfur cluster binding"/>
    <property type="evidence" value="ECO:0007669"/>
    <property type="project" value="TreeGrafter"/>
</dbReference>
<dbReference type="GO" id="GO:0005524">
    <property type="term" value="F:ATP binding"/>
    <property type="evidence" value="ECO:0007669"/>
    <property type="project" value="UniProtKB-UniRule"/>
</dbReference>
<dbReference type="HAMAP" id="MF_02040">
    <property type="entry name" value="Mrp_NBP35"/>
    <property type="match status" value="1"/>
</dbReference>
<evidence type="ECO:0000313" key="8">
    <source>
        <dbReference type="EMBL" id="RZD16449.1"/>
    </source>
</evidence>
<protein>
    <recommendedName>
        <fullName evidence="6">Iron-sulfur cluster carrier protein</fullName>
    </recommendedName>
</protein>
<evidence type="ECO:0000256" key="1">
    <source>
        <dbReference type="ARBA" id="ARBA00022723"/>
    </source>
</evidence>
<evidence type="ECO:0000256" key="6">
    <source>
        <dbReference type="HAMAP-Rule" id="MF_02040"/>
    </source>
</evidence>
<dbReference type="EMBL" id="SGBC01000002">
    <property type="protein sequence ID" value="RZD16449.1"/>
    <property type="molecule type" value="Genomic_DNA"/>
</dbReference>
<dbReference type="GO" id="GO:0140663">
    <property type="term" value="F:ATP-dependent FeS chaperone activity"/>
    <property type="evidence" value="ECO:0007669"/>
    <property type="project" value="InterPro"/>
</dbReference>
<comment type="function">
    <text evidence="6">Binds and transfers iron-sulfur (Fe-S) clusters to target apoproteins. Can hydrolyze ATP.</text>
</comment>
<keyword evidence="5 6" id="KW-0411">Iron-sulfur</keyword>
<evidence type="ECO:0000256" key="4">
    <source>
        <dbReference type="ARBA" id="ARBA00023004"/>
    </source>
</evidence>
<dbReference type="InterPro" id="IPR019591">
    <property type="entry name" value="Mrp/NBP35_ATP-bd"/>
</dbReference>
<comment type="similarity">
    <text evidence="6">Belongs to the Mrp/NBP35 ATP-binding proteins family.</text>
</comment>
<dbReference type="PANTHER" id="PTHR42961:SF2">
    <property type="entry name" value="IRON-SULFUR PROTEIN NUBPL"/>
    <property type="match status" value="1"/>
</dbReference>
<dbReference type="GO" id="GO:0016226">
    <property type="term" value="P:iron-sulfur cluster assembly"/>
    <property type="evidence" value="ECO:0007669"/>
    <property type="project" value="InterPro"/>
</dbReference>
<evidence type="ECO:0000256" key="5">
    <source>
        <dbReference type="ARBA" id="ARBA00023014"/>
    </source>
</evidence>
<keyword evidence="4 6" id="KW-0408">Iron</keyword>
<keyword evidence="1 6" id="KW-0479">Metal-binding</keyword>
<sequence length="352" mass="37619">MGNLDKNKTKDGKDIDCECGTDGNHDGSSCGCGHEEEHHGYHRDEDGGSCGCGEDGHSHDGGSCGCGGDDDEEDGGSCGCGSSHGEGHGKNPFDEQSPIKGVKNIIAVASGKGGVGKSTFSVNLAISLAQQGKKVGLMDADMYGPSVPMMMGINQRPELTEDKRIVPIEKYGIKLMSLGFLIPEDTPAIWRGPIVMQVTTQFLKDVEWGDIDFLVVDLPPGTGDIQLTLVQTVPINFAIVVSTPQDISLIDAKKALGMFDKVNVPVFGIVENMSYFVCPHCGKRSDIFKHGGAKTAAEKLGVNFLGEIPIIEDICELSDSGEPFMTKDRNPEVKAVFSKISDELILRTEQRA</sequence>
<evidence type="ECO:0000256" key="2">
    <source>
        <dbReference type="ARBA" id="ARBA00022741"/>
    </source>
</evidence>
<evidence type="ECO:0000313" key="9">
    <source>
        <dbReference type="Proteomes" id="UP000316562"/>
    </source>
</evidence>
<dbReference type="PANTHER" id="PTHR42961">
    <property type="entry name" value="IRON-SULFUR PROTEIN NUBPL"/>
    <property type="match status" value="1"/>
</dbReference>
<organism evidence="8 9">
    <name type="scientific">Acididesulfobacter guangdongensis</name>
    <dbReference type="NCBI Taxonomy" id="2597225"/>
    <lineage>
        <taxon>Bacteria</taxon>
        <taxon>Deltaproteobacteria</taxon>
        <taxon>Candidatus Acidulodesulfobacterales</taxon>
        <taxon>Candidatus Acididesulfobacter</taxon>
    </lineage>
</organism>
<evidence type="ECO:0000256" key="7">
    <source>
        <dbReference type="SAM" id="MobiDB-lite"/>
    </source>
</evidence>
<accession>A0A519BGQ9</accession>
<dbReference type="InterPro" id="IPR044304">
    <property type="entry name" value="NUBPL-like"/>
</dbReference>
<reference evidence="8 9" key="1">
    <citation type="journal article" date="2019" name="ISME J.">
        <title>Insights into ecological role of a new deltaproteobacterial order Candidatus Acidulodesulfobacterales by metagenomics and metatranscriptomics.</title>
        <authorList>
            <person name="Tan S."/>
            <person name="Liu J."/>
            <person name="Fang Y."/>
            <person name="Hedlund B.P."/>
            <person name="Lian Z.H."/>
            <person name="Huang L.Y."/>
            <person name="Li J.T."/>
            <person name="Huang L.N."/>
            <person name="Li W.J."/>
            <person name="Jiang H.C."/>
            <person name="Dong H.L."/>
            <person name="Shu W.S."/>
        </authorList>
    </citation>
    <scope>NUCLEOTIDE SEQUENCE [LARGE SCALE GENOMIC DNA]</scope>
    <source>
        <strain evidence="8">AP2</strain>
    </source>
</reference>
<dbReference type="Gene3D" id="3.40.50.300">
    <property type="entry name" value="P-loop containing nucleotide triphosphate hydrolases"/>
    <property type="match status" value="1"/>
</dbReference>
<dbReference type="Proteomes" id="UP000316562">
    <property type="component" value="Unassembled WGS sequence"/>
</dbReference>
<dbReference type="InterPro" id="IPR033756">
    <property type="entry name" value="YlxH/NBP35"/>
</dbReference>
<dbReference type="PROSITE" id="PS01215">
    <property type="entry name" value="MRP"/>
    <property type="match status" value="1"/>
</dbReference>
<dbReference type="GO" id="GO:0046872">
    <property type="term" value="F:metal ion binding"/>
    <property type="evidence" value="ECO:0007669"/>
    <property type="project" value="UniProtKB-KW"/>
</dbReference>
<dbReference type="FunFam" id="3.40.50.300:FF:001119">
    <property type="entry name" value="Iron-sulfur cluster carrier protein"/>
    <property type="match status" value="1"/>
</dbReference>
<feature type="binding site" evidence="6">
    <location>
        <begin position="111"/>
        <end position="118"/>
    </location>
    <ligand>
        <name>ATP</name>
        <dbReference type="ChEBI" id="CHEBI:30616"/>
    </ligand>
</feature>
<dbReference type="CDD" id="cd02037">
    <property type="entry name" value="Mrp_NBP35"/>
    <property type="match status" value="1"/>
</dbReference>
<keyword evidence="3 6" id="KW-0067">ATP-binding</keyword>
<keyword evidence="6" id="KW-0378">Hydrolase</keyword>
<comment type="subunit">
    <text evidence="6">Homodimer.</text>
</comment>
<name>A0A519BGQ9_ACIG2</name>
<proteinExistence type="inferred from homology"/>
<dbReference type="InterPro" id="IPR000808">
    <property type="entry name" value="Mrp-like_CS"/>
</dbReference>
<dbReference type="SUPFAM" id="SSF52540">
    <property type="entry name" value="P-loop containing nucleoside triphosphate hydrolases"/>
    <property type="match status" value="1"/>
</dbReference>
<dbReference type="InterPro" id="IPR027417">
    <property type="entry name" value="P-loop_NTPase"/>
</dbReference>